<dbReference type="Proteomes" id="UP000484255">
    <property type="component" value="Unassembled WGS sequence"/>
</dbReference>
<dbReference type="AlphaFoldDB" id="A0A7C9PJC7"/>
<dbReference type="EMBL" id="JAAGOH010000036">
    <property type="protein sequence ID" value="NDY93436.1"/>
    <property type="molecule type" value="Genomic_DNA"/>
</dbReference>
<protein>
    <submittedName>
        <fullName evidence="1">Uncharacterized protein</fullName>
    </submittedName>
</protein>
<evidence type="ECO:0000313" key="2">
    <source>
        <dbReference type="Proteomes" id="UP000484255"/>
    </source>
</evidence>
<organism evidence="1 2">
    <name type="scientific">Ideonella livida</name>
    <dbReference type="NCBI Taxonomy" id="2707176"/>
    <lineage>
        <taxon>Bacteria</taxon>
        <taxon>Pseudomonadati</taxon>
        <taxon>Pseudomonadota</taxon>
        <taxon>Betaproteobacteria</taxon>
        <taxon>Burkholderiales</taxon>
        <taxon>Sphaerotilaceae</taxon>
        <taxon>Ideonella</taxon>
    </lineage>
</organism>
<evidence type="ECO:0000313" key="1">
    <source>
        <dbReference type="EMBL" id="NDY93436.1"/>
    </source>
</evidence>
<name>A0A7C9PJC7_9BURK</name>
<proteinExistence type="predicted"/>
<comment type="caution">
    <text evidence="1">The sequence shown here is derived from an EMBL/GenBank/DDBJ whole genome shotgun (WGS) entry which is preliminary data.</text>
</comment>
<accession>A0A7C9PJC7</accession>
<sequence length="154" mass="16894">MKMAKASEADLNMAMDLAGMLDNLGHRHCPAMPAVIARNDGDEDFDRDDDEQCGRALRALLETADRGSLFRVVYGAAVMLDPRNKLVDPGADSIEHHPDRQDSARLRWLLEDHADPAKRERCRELLGRMAGMSYSAAAADIDAAMRETAATEAA</sequence>
<gene>
    <name evidence="1" type="ORF">G3A44_19785</name>
</gene>
<dbReference type="RefSeq" id="WP_163459474.1">
    <property type="nucleotide sequence ID" value="NZ_JAAGOH010000036.1"/>
</dbReference>
<keyword evidence="2" id="KW-1185">Reference proteome</keyword>
<reference evidence="1 2" key="1">
    <citation type="submission" date="2020-02" db="EMBL/GenBank/DDBJ databases">
        <title>Ideonella bacterium strain TBM-1.</title>
        <authorList>
            <person name="Chen W.-M."/>
        </authorList>
    </citation>
    <scope>NUCLEOTIDE SEQUENCE [LARGE SCALE GENOMIC DNA]</scope>
    <source>
        <strain evidence="1 2">TBM-1</strain>
    </source>
</reference>